<feature type="domain" description="Amidohydrolase 3" evidence="1">
    <location>
        <begin position="212"/>
        <end position="406"/>
    </location>
</feature>
<proteinExistence type="predicted"/>
<dbReference type="RefSeq" id="WP_190439254.1">
    <property type="nucleotide sequence ID" value="NZ_JAMPKM010000003.1"/>
</dbReference>
<protein>
    <submittedName>
        <fullName evidence="2">Cytosine deaminase</fullName>
        <ecNumber evidence="2">3.5.4.1</ecNumber>
    </submittedName>
</protein>
<dbReference type="CDD" id="cd01293">
    <property type="entry name" value="Bact_CD"/>
    <property type="match status" value="1"/>
</dbReference>
<gene>
    <name evidence="2" type="ORF">NC998_07530</name>
</gene>
<comment type="caution">
    <text evidence="2">The sequence shown here is derived from an EMBL/GenBank/DDBJ whole genome shotgun (WGS) entry which is preliminary data.</text>
</comment>
<evidence type="ECO:0000313" key="3">
    <source>
        <dbReference type="Proteomes" id="UP001464891"/>
    </source>
</evidence>
<dbReference type="SUPFAM" id="SSF51556">
    <property type="entry name" value="Metallo-dependent hydrolases"/>
    <property type="match status" value="1"/>
</dbReference>
<dbReference type="Proteomes" id="UP001464891">
    <property type="component" value="Unassembled WGS sequence"/>
</dbReference>
<dbReference type="InterPro" id="IPR011059">
    <property type="entry name" value="Metal-dep_hydrolase_composite"/>
</dbReference>
<dbReference type="InterPro" id="IPR032466">
    <property type="entry name" value="Metal_Hydrolase"/>
</dbReference>
<dbReference type="EC" id="3.5.4.1" evidence="2"/>
<organism evidence="2 3">
    <name type="scientific">Trichocoleus desertorum GB2-A4</name>
    <dbReference type="NCBI Taxonomy" id="2933944"/>
    <lineage>
        <taxon>Bacteria</taxon>
        <taxon>Bacillati</taxon>
        <taxon>Cyanobacteriota</taxon>
        <taxon>Cyanophyceae</taxon>
        <taxon>Leptolyngbyales</taxon>
        <taxon>Trichocoleusaceae</taxon>
        <taxon>Trichocoleus</taxon>
    </lineage>
</organism>
<accession>A0ABV0J582</accession>
<dbReference type="InterPro" id="IPR052349">
    <property type="entry name" value="Metallo-hydrolase_Enzymes"/>
</dbReference>
<dbReference type="Gene3D" id="3.20.20.140">
    <property type="entry name" value="Metal-dependent hydrolases"/>
    <property type="match status" value="1"/>
</dbReference>
<evidence type="ECO:0000313" key="2">
    <source>
        <dbReference type="EMBL" id="MEP0816944.1"/>
    </source>
</evidence>
<dbReference type="PANTHER" id="PTHR32027">
    <property type="entry name" value="CYTOSINE DEAMINASE"/>
    <property type="match status" value="1"/>
</dbReference>
<reference evidence="2 3" key="1">
    <citation type="submission" date="2022-04" db="EMBL/GenBank/DDBJ databases">
        <title>Positive selection, recombination, and allopatry shape intraspecific diversity of widespread and dominant cyanobacteria.</title>
        <authorList>
            <person name="Wei J."/>
            <person name="Shu W."/>
            <person name="Hu C."/>
        </authorList>
    </citation>
    <scope>NUCLEOTIDE SEQUENCE [LARGE SCALE GENOMIC DNA]</scope>
    <source>
        <strain evidence="2 3">GB2-A4</strain>
    </source>
</reference>
<name>A0ABV0J582_9CYAN</name>
<sequence length="445" mass="49544">MLPTSDHYWLLNAHIPVCLLAGDRPEIAAQQNADGLALVNLEIRAGLVEAIQVARSRPNPNQETSPLPSLDLRGGQVWPCFVDIHTHLDKGHIWERATNPDGTFASALTTVEKDATQHWDLEDVYRRMEFGLKCSYAHGTRAIRTHIDAIGEFSQQSFEAFRLLQQEWRDRLILQAVCLAPLEMFLTPEGEALADKIAELGGVLGGFAPVHPELDAQLDRVFVLAQERGLNLDFHTDETDDPDSKTLRQVAAAALRHEFTGQIVCGHCCSLSVQNPEEVAETLSLVRQAQIGIVSLPLCNLYLQDRVPQRTPRWRGVTLLHELRQQGIPVAIASDNCRDPFHGFGDHDCLEVFTLSTKIAHLDRPYGDWPRAIATTPADLMQLPEIGRIGAGLPADLILFKGRTFSELLSRSQHDRVVVRTGRAIDTTPPDYAELDHLRGFTEIS</sequence>
<dbReference type="PANTHER" id="PTHR32027:SF0">
    <property type="entry name" value="CYTOSINE DEAMINASE"/>
    <property type="match status" value="1"/>
</dbReference>
<keyword evidence="3" id="KW-1185">Reference proteome</keyword>
<dbReference type="InterPro" id="IPR013108">
    <property type="entry name" value="Amidohydro_3"/>
</dbReference>
<dbReference type="Gene3D" id="2.30.40.10">
    <property type="entry name" value="Urease, subunit C, domain 1"/>
    <property type="match status" value="1"/>
</dbReference>
<dbReference type="EMBL" id="JAMPKM010000003">
    <property type="protein sequence ID" value="MEP0816944.1"/>
    <property type="molecule type" value="Genomic_DNA"/>
</dbReference>
<dbReference type="NCBIfam" id="NF005759">
    <property type="entry name" value="PRK07583.1"/>
    <property type="match status" value="1"/>
</dbReference>
<dbReference type="Pfam" id="PF07969">
    <property type="entry name" value="Amidohydro_3"/>
    <property type="match status" value="1"/>
</dbReference>
<keyword evidence="2" id="KW-0378">Hydrolase</keyword>
<evidence type="ECO:0000259" key="1">
    <source>
        <dbReference type="Pfam" id="PF07969"/>
    </source>
</evidence>
<dbReference type="GO" id="GO:0004131">
    <property type="term" value="F:cytosine deaminase activity"/>
    <property type="evidence" value="ECO:0007669"/>
    <property type="project" value="UniProtKB-EC"/>
</dbReference>